<protein>
    <recommendedName>
        <fullName evidence="1">Thiopeptide-type bacteriocin biosynthesis domain-containing protein</fullName>
    </recommendedName>
</protein>
<sequence length="124" mass="14933">MVPEIERYGGYENINLSEEMFYYSSLISERVIYLTQKKQNLRLLLSIYIAHKIMTDLDKKTENQFDWLDFLKLSYDFWNKSAYGSSGLNPHQLIQEMRKNKEKFEMILKRTGINDYLTIFEQLL</sequence>
<dbReference type="AlphaFoldDB" id="A0A931FCB7"/>
<proteinExistence type="predicted"/>
<dbReference type="InterPro" id="IPR023809">
    <property type="entry name" value="Thiopep_bacteriocin_synth_dom"/>
</dbReference>
<comment type="caution">
    <text evidence="2">The sequence shown here is derived from an EMBL/GenBank/DDBJ whole genome shotgun (WGS) entry which is preliminary data.</text>
</comment>
<evidence type="ECO:0000259" key="1">
    <source>
        <dbReference type="Pfam" id="PF14028"/>
    </source>
</evidence>
<evidence type="ECO:0000313" key="3">
    <source>
        <dbReference type="Proteomes" id="UP000637757"/>
    </source>
</evidence>
<name>A0A931FCB7_9ENTE</name>
<reference evidence="2" key="1">
    <citation type="submission" date="2020-09" db="EMBL/GenBank/DDBJ databases">
        <title>Genomic insights into the novelty and pathogenicity of a unique biofilm-forming Enterococcus sp. bacteria (Enterococcus lacertideformus) identified in reptiles.</title>
        <authorList>
            <person name="Agius J.E."/>
            <person name="Phalen D.N."/>
            <person name="Rose K."/>
            <person name="Eden J.-S."/>
        </authorList>
    </citation>
    <scope>NUCLEOTIDE SEQUENCE</scope>
    <source>
        <strain evidence="2">PHRS 0518</strain>
    </source>
</reference>
<feature type="domain" description="Thiopeptide-type bacteriocin biosynthesis" evidence="1">
    <location>
        <begin position="3"/>
        <end position="109"/>
    </location>
</feature>
<dbReference type="EMBL" id="JADAKE010000010">
    <property type="protein sequence ID" value="MBF8807631.1"/>
    <property type="molecule type" value="Genomic_DNA"/>
</dbReference>
<dbReference type="Proteomes" id="UP000637757">
    <property type="component" value="Unassembled WGS sequence"/>
</dbReference>
<evidence type="ECO:0000313" key="2">
    <source>
        <dbReference type="EMBL" id="MBF8807631.1"/>
    </source>
</evidence>
<organism evidence="2 3">
    <name type="scientific">Enterococcus lacertideformus</name>
    <dbReference type="NCBI Taxonomy" id="2771493"/>
    <lineage>
        <taxon>Bacteria</taxon>
        <taxon>Bacillati</taxon>
        <taxon>Bacillota</taxon>
        <taxon>Bacilli</taxon>
        <taxon>Lactobacillales</taxon>
        <taxon>Enterococcaceae</taxon>
        <taxon>Enterococcus</taxon>
    </lineage>
</organism>
<keyword evidence="3" id="KW-1185">Reference proteome</keyword>
<dbReference type="Pfam" id="PF14028">
    <property type="entry name" value="Lant_dehydr_C"/>
    <property type="match status" value="1"/>
</dbReference>
<accession>A0A931FCB7</accession>
<gene>
    <name evidence="2" type="ORF">IC227_03635</name>
</gene>